<proteinExistence type="predicted"/>
<dbReference type="Gene3D" id="3.40.50.150">
    <property type="entry name" value="Vaccinia Virus protein VP39"/>
    <property type="match status" value="1"/>
</dbReference>
<evidence type="ECO:0000313" key="3">
    <source>
        <dbReference type="Proteomes" id="UP000291469"/>
    </source>
</evidence>
<evidence type="ECO:0008006" key="4">
    <source>
        <dbReference type="Google" id="ProtNLM"/>
    </source>
</evidence>
<dbReference type="SUPFAM" id="SSF53335">
    <property type="entry name" value="S-adenosyl-L-methionine-dependent methyltransferases"/>
    <property type="match status" value="1"/>
</dbReference>
<keyword evidence="3" id="KW-1185">Reference proteome</keyword>
<sequence length="229" mass="24692">MAAQPGPPDQPERSGQPAPPQAVIEWFVDELRLDAASPVAVSATSATVDALRSRCPRVIEPRDPAAARPVWPVTDGGASAVVLAGISDHTTARDALDEVLRVLVPGGRIGVAEVVLDGRDGRVRNLERMLDPRVEEGRRERVRAWPAALEGDRRFARLRWQVFQHVELLGPEAVAGRFLALPEVAALPDEDREGLDAQLARAAAEEAGDDGLVELAYRIDAAWTSRAEG</sequence>
<dbReference type="AlphaFoldDB" id="A0A411YGG4"/>
<organism evidence="2 3">
    <name type="scientific">Egibacter rhizosphaerae</name>
    <dbReference type="NCBI Taxonomy" id="1670831"/>
    <lineage>
        <taxon>Bacteria</taxon>
        <taxon>Bacillati</taxon>
        <taxon>Actinomycetota</taxon>
        <taxon>Nitriliruptoria</taxon>
        <taxon>Egibacterales</taxon>
        <taxon>Egibacteraceae</taxon>
        <taxon>Egibacter</taxon>
    </lineage>
</organism>
<protein>
    <recommendedName>
        <fullName evidence="4">Class I SAM-dependent methyltransferase</fullName>
    </recommendedName>
</protein>
<dbReference type="RefSeq" id="WP_131155254.1">
    <property type="nucleotide sequence ID" value="NZ_CP036402.1"/>
</dbReference>
<dbReference type="InterPro" id="IPR029063">
    <property type="entry name" value="SAM-dependent_MTases_sf"/>
</dbReference>
<feature type="region of interest" description="Disordered" evidence="1">
    <location>
        <begin position="1"/>
        <end position="21"/>
    </location>
</feature>
<dbReference type="OrthoDB" id="9797252at2"/>
<accession>A0A411YGG4</accession>
<gene>
    <name evidence="2" type="ORF">ER308_12235</name>
</gene>
<reference evidence="2 3" key="1">
    <citation type="submission" date="2019-01" db="EMBL/GenBank/DDBJ databases">
        <title>Egibacter rhizosphaerae EGI 80759T.</title>
        <authorList>
            <person name="Chen D.-D."/>
            <person name="Tian Y."/>
            <person name="Jiao J.-Y."/>
            <person name="Zhang X.-T."/>
            <person name="Zhang Y.-G."/>
            <person name="Zhang Y."/>
            <person name="Xiao M."/>
            <person name="Shu W.-S."/>
            <person name="Li W.-J."/>
        </authorList>
    </citation>
    <scope>NUCLEOTIDE SEQUENCE [LARGE SCALE GENOMIC DNA]</scope>
    <source>
        <strain evidence="2 3">EGI 80759</strain>
    </source>
</reference>
<evidence type="ECO:0000256" key="1">
    <source>
        <dbReference type="SAM" id="MobiDB-lite"/>
    </source>
</evidence>
<dbReference type="KEGG" id="erz:ER308_12235"/>
<dbReference type="Proteomes" id="UP000291469">
    <property type="component" value="Chromosome"/>
</dbReference>
<name>A0A411YGG4_9ACTN</name>
<evidence type="ECO:0000313" key="2">
    <source>
        <dbReference type="EMBL" id="QBI20257.1"/>
    </source>
</evidence>
<dbReference type="EMBL" id="CP036402">
    <property type="protein sequence ID" value="QBI20257.1"/>
    <property type="molecule type" value="Genomic_DNA"/>
</dbReference>